<accession>A0ACD3AL27</accession>
<proteinExistence type="predicted"/>
<reference evidence="1 2" key="1">
    <citation type="journal article" date="2019" name="Nat. Ecol. Evol.">
        <title>Megaphylogeny resolves global patterns of mushroom evolution.</title>
        <authorList>
            <person name="Varga T."/>
            <person name="Krizsan K."/>
            <person name="Foldi C."/>
            <person name="Dima B."/>
            <person name="Sanchez-Garcia M."/>
            <person name="Sanchez-Ramirez S."/>
            <person name="Szollosi G.J."/>
            <person name="Szarkandi J.G."/>
            <person name="Papp V."/>
            <person name="Albert L."/>
            <person name="Andreopoulos W."/>
            <person name="Angelini C."/>
            <person name="Antonin V."/>
            <person name="Barry K.W."/>
            <person name="Bougher N.L."/>
            <person name="Buchanan P."/>
            <person name="Buyck B."/>
            <person name="Bense V."/>
            <person name="Catcheside P."/>
            <person name="Chovatia M."/>
            <person name="Cooper J."/>
            <person name="Damon W."/>
            <person name="Desjardin D."/>
            <person name="Finy P."/>
            <person name="Geml J."/>
            <person name="Haridas S."/>
            <person name="Hughes K."/>
            <person name="Justo A."/>
            <person name="Karasinski D."/>
            <person name="Kautmanova I."/>
            <person name="Kiss B."/>
            <person name="Kocsube S."/>
            <person name="Kotiranta H."/>
            <person name="LaButti K.M."/>
            <person name="Lechner B.E."/>
            <person name="Liimatainen K."/>
            <person name="Lipzen A."/>
            <person name="Lukacs Z."/>
            <person name="Mihaltcheva S."/>
            <person name="Morgado L.N."/>
            <person name="Niskanen T."/>
            <person name="Noordeloos M.E."/>
            <person name="Ohm R.A."/>
            <person name="Ortiz-Santana B."/>
            <person name="Ovrebo C."/>
            <person name="Racz N."/>
            <person name="Riley R."/>
            <person name="Savchenko A."/>
            <person name="Shiryaev A."/>
            <person name="Soop K."/>
            <person name="Spirin V."/>
            <person name="Szebenyi C."/>
            <person name="Tomsovsky M."/>
            <person name="Tulloss R.E."/>
            <person name="Uehling J."/>
            <person name="Grigoriev I.V."/>
            <person name="Vagvolgyi C."/>
            <person name="Papp T."/>
            <person name="Martin F.M."/>
            <person name="Miettinen O."/>
            <person name="Hibbett D.S."/>
            <person name="Nagy L.G."/>
        </authorList>
    </citation>
    <scope>NUCLEOTIDE SEQUENCE [LARGE SCALE GENOMIC DNA]</scope>
    <source>
        <strain evidence="1 2">NL-1719</strain>
    </source>
</reference>
<name>A0ACD3AL27_9AGAR</name>
<evidence type="ECO:0000313" key="1">
    <source>
        <dbReference type="EMBL" id="TFK66633.1"/>
    </source>
</evidence>
<dbReference type="EMBL" id="ML208399">
    <property type="protein sequence ID" value="TFK66633.1"/>
    <property type="molecule type" value="Genomic_DNA"/>
</dbReference>
<organism evidence="1 2">
    <name type="scientific">Pluteus cervinus</name>
    <dbReference type="NCBI Taxonomy" id="181527"/>
    <lineage>
        <taxon>Eukaryota</taxon>
        <taxon>Fungi</taxon>
        <taxon>Dikarya</taxon>
        <taxon>Basidiomycota</taxon>
        <taxon>Agaricomycotina</taxon>
        <taxon>Agaricomycetes</taxon>
        <taxon>Agaricomycetidae</taxon>
        <taxon>Agaricales</taxon>
        <taxon>Pluteineae</taxon>
        <taxon>Pluteaceae</taxon>
        <taxon>Pluteus</taxon>
    </lineage>
</organism>
<evidence type="ECO:0000313" key="2">
    <source>
        <dbReference type="Proteomes" id="UP000308600"/>
    </source>
</evidence>
<keyword evidence="2" id="KW-1185">Reference proteome</keyword>
<feature type="non-terminal residue" evidence="1">
    <location>
        <position position="1"/>
    </location>
</feature>
<sequence>PAQQQHPSSGTSAPHVIVPSPPAATWSVTHTPIPVNGTTSVPSPGAKYVVPIRTTGQGLPLNLPQRALSLLQPLNPLASTTITRSRSISPPLPQATLPARRHLNPRTHPSTTTLSPCRLKPFCSRRNLPR</sequence>
<protein>
    <submittedName>
        <fullName evidence="1">Uncharacterized protein</fullName>
    </submittedName>
</protein>
<gene>
    <name evidence="1" type="ORF">BDN72DRAFT_141377</name>
</gene>
<dbReference type="Proteomes" id="UP000308600">
    <property type="component" value="Unassembled WGS sequence"/>
</dbReference>